<evidence type="ECO:0000259" key="3">
    <source>
        <dbReference type="Pfam" id="PF13359"/>
    </source>
</evidence>
<evidence type="ECO:0000313" key="4">
    <source>
        <dbReference type="EMBL" id="THV00062.1"/>
    </source>
</evidence>
<sequence length="147" mass="17005">SSPYTLRPFSEPELDKATPLDRKRMRDFNYKLSSVRISVEHAFGQLKGRFPSLRCMGAHEDIHEVYRVIEALLILHNMCLYHNDSPKDILDSLFDDELFRDGEGWDSVVIGDVSAPTNETEARLKEAGYCMRMQILNEVFPVHLYEV</sequence>
<gene>
    <name evidence="4" type="ORF">K435DRAFT_657722</name>
</gene>
<protein>
    <recommendedName>
        <fullName evidence="3">DDE Tnp4 domain-containing protein</fullName>
    </recommendedName>
</protein>
<comment type="cofactor">
    <cofactor evidence="1">
        <name>a divalent metal cation</name>
        <dbReference type="ChEBI" id="CHEBI:60240"/>
    </cofactor>
</comment>
<organism evidence="4 5">
    <name type="scientific">Dendrothele bispora (strain CBS 962.96)</name>
    <dbReference type="NCBI Taxonomy" id="1314807"/>
    <lineage>
        <taxon>Eukaryota</taxon>
        <taxon>Fungi</taxon>
        <taxon>Dikarya</taxon>
        <taxon>Basidiomycota</taxon>
        <taxon>Agaricomycotina</taxon>
        <taxon>Agaricomycetes</taxon>
        <taxon>Agaricomycetidae</taxon>
        <taxon>Agaricales</taxon>
        <taxon>Agaricales incertae sedis</taxon>
        <taxon>Dendrothele</taxon>
    </lineage>
</organism>
<feature type="non-terminal residue" evidence="4">
    <location>
        <position position="1"/>
    </location>
</feature>
<dbReference type="GO" id="GO:0046872">
    <property type="term" value="F:metal ion binding"/>
    <property type="evidence" value="ECO:0007669"/>
    <property type="project" value="UniProtKB-KW"/>
</dbReference>
<evidence type="ECO:0000256" key="1">
    <source>
        <dbReference type="ARBA" id="ARBA00001968"/>
    </source>
</evidence>
<dbReference type="Pfam" id="PF13359">
    <property type="entry name" value="DDE_Tnp_4"/>
    <property type="match status" value="1"/>
</dbReference>
<dbReference type="AlphaFoldDB" id="A0A4S8MCM0"/>
<dbReference type="Proteomes" id="UP000297245">
    <property type="component" value="Unassembled WGS sequence"/>
</dbReference>
<reference evidence="4 5" key="1">
    <citation type="journal article" date="2019" name="Nat. Ecol. Evol.">
        <title>Megaphylogeny resolves global patterns of mushroom evolution.</title>
        <authorList>
            <person name="Varga T."/>
            <person name="Krizsan K."/>
            <person name="Foldi C."/>
            <person name="Dima B."/>
            <person name="Sanchez-Garcia M."/>
            <person name="Sanchez-Ramirez S."/>
            <person name="Szollosi G.J."/>
            <person name="Szarkandi J.G."/>
            <person name="Papp V."/>
            <person name="Albert L."/>
            <person name="Andreopoulos W."/>
            <person name="Angelini C."/>
            <person name="Antonin V."/>
            <person name="Barry K.W."/>
            <person name="Bougher N.L."/>
            <person name="Buchanan P."/>
            <person name="Buyck B."/>
            <person name="Bense V."/>
            <person name="Catcheside P."/>
            <person name="Chovatia M."/>
            <person name="Cooper J."/>
            <person name="Damon W."/>
            <person name="Desjardin D."/>
            <person name="Finy P."/>
            <person name="Geml J."/>
            <person name="Haridas S."/>
            <person name="Hughes K."/>
            <person name="Justo A."/>
            <person name="Karasinski D."/>
            <person name="Kautmanova I."/>
            <person name="Kiss B."/>
            <person name="Kocsube S."/>
            <person name="Kotiranta H."/>
            <person name="LaButti K.M."/>
            <person name="Lechner B.E."/>
            <person name="Liimatainen K."/>
            <person name="Lipzen A."/>
            <person name="Lukacs Z."/>
            <person name="Mihaltcheva S."/>
            <person name="Morgado L.N."/>
            <person name="Niskanen T."/>
            <person name="Noordeloos M.E."/>
            <person name="Ohm R.A."/>
            <person name="Ortiz-Santana B."/>
            <person name="Ovrebo C."/>
            <person name="Racz N."/>
            <person name="Riley R."/>
            <person name="Savchenko A."/>
            <person name="Shiryaev A."/>
            <person name="Soop K."/>
            <person name="Spirin V."/>
            <person name="Szebenyi C."/>
            <person name="Tomsovsky M."/>
            <person name="Tulloss R.E."/>
            <person name="Uehling J."/>
            <person name="Grigoriev I.V."/>
            <person name="Vagvolgyi C."/>
            <person name="Papp T."/>
            <person name="Martin F.M."/>
            <person name="Miettinen O."/>
            <person name="Hibbett D.S."/>
            <person name="Nagy L.G."/>
        </authorList>
    </citation>
    <scope>NUCLEOTIDE SEQUENCE [LARGE SCALE GENOMIC DNA]</scope>
    <source>
        <strain evidence="4 5">CBS 962.96</strain>
    </source>
</reference>
<evidence type="ECO:0000313" key="5">
    <source>
        <dbReference type="Proteomes" id="UP000297245"/>
    </source>
</evidence>
<dbReference type="InterPro" id="IPR027806">
    <property type="entry name" value="HARBI1_dom"/>
</dbReference>
<accession>A0A4S8MCM0</accession>
<dbReference type="OrthoDB" id="2668416at2759"/>
<proteinExistence type="predicted"/>
<dbReference type="EMBL" id="ML179109">
    <property type="protein sequence ID" value="THV00062.1"/>
    <property type="molecule type" value="Genomic_DNA"/>
</dbReference>
<feature type="domain" description="DDE Tnp4" evidence="3">
    <location>
        <begin position="23"/>
        <end position="77"/>
    </location>
</feature>
<keyword evidence="5" id="KW-1185">Reference proteome</keyword>
<evidence type="ECO:0000256" key="2">
    <source>
        <dbReference type="ARBA" id="ARBA00022723"/>
    </source>
</evidence>
<keyword evidence="2" id="KW-0479">Metal-binding</keyword>
<name>A0A4S8MCM0_DENBC</name>